<dbReference type="Pfam" id="PF25989">
    <property type="entry name" value="YknX_C"/>
    <property type="match status" value="1"/>
</dbReference>
<dbReference type="PANTHER" id="PTHR30469">
    <property type="entry name" value="MULTIDRUG RESISTANCE PROTEIN MDTA"/>
    <property type="match status" value="1"/>
</dbReference>
<dbReference type="AlphaFoldDB" id="L0EHH3"/>
<dbReference type="RefSeq" id="WP_015255979.1">
    <property type="nucleotide sequence ID" value="NC_019897.1"/>
</dbReference>
<dbReference type="KEGG" id="tco:Theco_3192"/>
<dbReference type="GO" id="GO:1990281">
    <property type="term" value="C:efflux pump complex"/>
    <property type="evidence" value="ECO:0007669"/>
    <property type="project" value="TreeGrafter"/>
</dbReference>
<evidence type="ECO:0000313" key="7">
    <source>
        <dbReference type="Proteomes" id="UP000010795"/>
    </source>
</evidence>
<protein>
    <submittedName>
        <fullName evidence="6">RND family efflux transporter, MFP subunit</fullName>
    </submittedName>
</protein>
<feature type="coiled-coil region" evidence="2">
    <location>
        <begin position="117"/>
        <end position="230"/>
    </location>
</feature>
<evidence type="ECO:0000256" key="1">
    <source>
        <dbReference type="ARBA" id="ARBA00009477"/>
    </source>
</evidence>
<dbReference type="GO" id="GO:0015562">
    <property type="term" value="F:efflux transmembrane transporter activity"/>
    <property type="evidence" value="ECO:0007669"/>
    <property type="project" value="TreeGrafter"/>
</dbReference>
<comment type="similarity">
    <text evidence="1">Belongs to the membrane fusion protein (MFP) (TC 8.A.1) family.</text>
</comment>
<dbReference type="Gene3D" id="2.40.30.170">
    <property type="match status" value="1"/>
</dbReference>
<dbReference type="PROSITE" id="PS51257">
    <property type="entry name" value="PROKAR_LIPOPROTEIN"/>
    <property type="match status" value="1"/>
</dbReference>
<feature type="chain" id="PRO_5039308993" evidence="3">
    <location>
        <begin position="29"/>
        <end position="428"/>
    </location>
</feature>
<dbReference type="SUPFAM" id="SSF111369">
    <property type="entry name" value="HlyD-like secretion proteins"/>
    <property type="match status" value="1"/>
</dbReference>
<dbReference type="NCBIfam" id="TIGR01730">
    <property type="entry name" value="RND_mfp"/>
    <property type="match status" value="1"/>
</dbReference>
<dbReference type="STRING" id="717605.Theco_3192"/>
<evidence type="ECO:0000313" key="6">
    <source>
        <dbReference type="EMBL" id="AGA59247.1"/>
    </source>
</evidence>
<dbReference type="Proteomes" id="UP000010795">
    <property type="component" value="Chromosome"/>
</dbReference>
<proteinExistence type="inferred from homology"/>
<evidence type="ECO:0000259" key="4">
    <source>
        <dbReference type="Pfam" id="PF25919"/>
    </source>
</evidence>
<accession>L0EHH3</accession>
<keyword evidence="7" id="KW-1185">Reference proteome</keyword>
<evidence type="ECO:0000256" key="3">
    <source>
        <dbReference type="SAM" id="SignalP"/>
    </source>
</evidence>
<dbReference type="Gene3D" id="2.40.50.100">
    <property type="match status" value="2"/>
</dbReference>
<dbReference type="InterPro" id="IPR058790">
    <property type="entry name" value="BSH_CusB"/>
</dbReference>
<dbReference type="Pfam" id="PF25919">
    <property type="entry name" value="BSH_CusB"/>
    <property type="match status" value="1"/>
</dbReference>
<dbReference type="HOGENOM" id="CLU_018816_14_4_9"/>
<feature type="domain" description="CusB-like barrel-sandwich hybrid" evidence="4">
    <location>
        <begin position="80"/>
        <end position="264"/>
    </location>
</feature>
<dbReference type="eggNOG" id="COG0845">
    <property type="taxonomic scope" value="Bacteria"/>
</dbReference>
<dbReference type="OrthoDB" id="1633529at2"/>
<dbReference type="InterPro" id="IPR058637">
    <property type="entry name" value="YknX-like_C"/>
</dbReference>
<feature type="signal peptide" evidence="3">
    <location>
        <begin position="1"/>
        <end position="28"/>
    </location>
</feature>
<keyword evidence="3" id="KW-0732">Signal</keyword>
<evidence type="ECO:0000256" key="2">
    <source>
        <dbReference type="SAM" id="Coils"/>
    </source>
</evidence>
<dbReference type="InterPro" id="IPR006143">
    <property type="entry name" value="RND_pump_MFP"/>
</dbReference>
<keyword evidence="2" id="KW-0175">Coiled coil</keyword>
<evidence type="ECO:0000259" key="5">
    <source>
        <dbReference type="Pfam" id="PF25989"/>
    </source>
</evidence>
<dbReference type="PANTHER" id="PTHR30469:SF33">
    <property type="entry name" value="SLR1207 PROTEIN"/>
    <property type="match status" value="1"/>
</dbReference>
<dbReference type="EMBL" id="CP003255">
    <property type="protein sequence ID" value="AGA59247.1"/>
    <property type="molecule type" value="Genomic_DNA"/>
</dbReference>
<name>L0EHH3_THECK</name>
<sequence>MQRERRMRQAARNARNAAVVALCLSMTAGCTLLDAFSAPREEADVTPQIRSVRTETVAVRQIEEPIHLTADVESSIQFDVEPKISGTVETLHKKLGDTVEEGEPIAQLSSEEVNLAYEQALAAVDQANSALRTARQELSVSRQEHAAEIRKMEIRLNELQRQHNKVRNDYDSGLATKEDVDRSASELESYRQDLELARKRLQSLNQSDRIAELENRLADAELALQLRSEALEQLTIKAPVGGVITQLTLIEGMMVREGVPVGRIEQVDPVRIVAYLNEEGAQYVRGKAELKYVLPGGEEQGQAPVSYLSSIPDPERNAYVLELTVPNRDGRLKPGMKVAVELSEEAELSALAVPQYAVLEEGSRRYVFVIEDDIVRKREVKTGRSTPSYYEVLSGVSEGESIAITGVNALTDGERVIVERSGKEGQAE</sequence>
<reference evidence="7" key="1">
    <citation type="submission" date="2012-01" db="EMBL/GenBank/DDBJ databases">
        <title>Complete sequence of chromosome of Thermobacillus composti KWC4.</title>
        <authorList>
            <person name="Lucas S."/>
            <person name="Han J."/>
            <person name="Lapidus A."/>
            <person name="Cheng J.-F."/>
            <person name="Goodwin L."/>
            <person name="Pitluck S."/>
            <person name="Peters L."/>
            <person name="Ovchinnikova G."/>
            <person name="Teshima H."/>
            <person name="Detter J.C."/>
            <person name="Han C."/>
            <person name="Tapia R."/>
            <person name="Land M."/>
            <person name="Hauser L."/>
            <person name="Kyrpides N."/>
            <person name="Ivanova N."/>
            <person name="Pagani I."/>
            <person name="Anderson I."/>
            <person name="Woyke T."/>
        </authorList>
    </citation>
    <scope>NUCLEOTIDE SEQUENCE [LARGE SCALE GENOMIC DNA]</scope>
    <source>
        <strain evidence="7">DSM 18247 / JCM 13945 / KWC4</strain>
    </source>
</reference>
<organism evidence="6 7">
    <name type="scientific">Thermobacillus composti (strain DSM 18247 / JCM 13945 / KWC4)</name>
    <dbReference type="NCBI Taxonomy" id="717605"/>
    <lineage>
        <taxon>Bacteria</taxon>
        <taxon>Bacillati</taxon>
        <taxon>Bacillota</taxon>
        <taxon>Bacilli</taxon>
        <taxon>Bacillales</taxon>
        <taxon>Paenibacillaceae</taxon>
        <taxon>Thermobacillus</taxon>
    </lineage>
</organism>
<feature type="domain" description="YknX-like C-terminal permuted SH3-like" evidence="5">
    <location>
        <begin position="350"/>
        <end position="418"/>
    </location>
</feature>
<gene>
    <name evidence="6" type="ordered locus">Theco_3192</name>
</gene>
<dbReference type="Gene3D" id="2.40.420.20">
    <property type="match status" value="1"/>
</dbReference>